<evidence type="ECO:0000313" key="2">
    <source>
        <dbReference type="Proteomes" id="UP000271193"/>
    </source>
</evidence>
<gene>
    <name evidence="1" type="ORF">EG339_16985</name>
</gene>
<dbReference type="Proteomes" id="UP000271193">
    <property type="component" value="Chromosome"/>
</dbReference>
<proteinExistence type="predicted"/>
<dbReference type="GeneID" id="99066504"/>
<reference evidence="2" key="1">
    <citation type="submission" date="2018-11" db="EMBL/GenBank/DDBJ databases">
        <title>Proposal to divide the Flavobacteriaceae and reorganize its genera based on Amino Acid Identity values calculated from whole genome sequences.</title>
        <authorList>
            <person name="Nicholson A.C."/>
            <person name="Gulvik C.A."/>
            <person name="Whitney A.M."/>
            <person name="Humrighouse B.W."/>
            <person name="Bell M."/>
            <person name="Holmes B."/>
            <person name="Steigerwalt A.G."/>
            <person name="Villarma A."/>
            <person name="Sheth M."/>
            <person name="Batra D."/>
            <person name="Pryor J."/>
            <person name="Bernardet J.-F."/>
            <person name="Hugo C."/>
            <person name="Kampfer P."/>
            <person name="Newman J."/>
            <person name="McQuiston J.R."/>
        </authorList>
    </citation>
    <scope>NUCLEOTIDE SEQUENCE [LARGE SCALE GENOMIC DNA]</scope>
    <source>
        <strain evidence="2">G0229</strain>
    </source>
</reference>
<evidence type="ECO:0000313" key="1">
    <source>
        <dbReference type="EMBL" id="AZB26166.1"/>
    </source>
</evidence>
<dbReference type="RefSeq" id="WP_123871104.1">
    <property type="nucleotide sequence ID" value="NZ_CP033932.1"/>
</dbReference>
<dbReference type="KEGG" id="cben:EG339_16985"/>
<dbReference type="SUPFAM" id="SSF48295">
    <property type="entry name" value="TrpR-like"/>
    <property type="match status" value="1"/>
</dbReference>
<dbReference type="GO" id="GO:0043565">
    <property type="term" value="F:sequence-specific DNA binding"/>
    <property type="evidence" value="ECO:0007669"/>
    <property type="project" value="InterPro"/>
</dbReference>
<protein>
    <submittedName>
        <fullName evidence="1">Helix-turn-helix domain-containing protein</fullName>
    </submittedName>
</protein>
<dbReference type="AlphaFoldDB" id="A0A3G6THT1"/>
<keyword evidence="2" id="KW-1185">Reference proteome</keyword>
<dbReference type="InterPro" id="IPR010921">
    <property type="entry name" value="Trp_repressor/repl_initiator"/>
</dbReference>
<organism evidence="1 2">
    <name type="scientific">Chryseobacterium bernardetii</name>
    <dbReference type="NCBI Taxonomy" id="1241978"/>
    <lineage>
        <taxon>Bacteria</taxon>
        <taxon>Pseudomonadati</taxon>
        <taxon>Bacteroidota</taxon>
        <taxon>Flavobacteriia</taxon>
        <taxon>Flavobacteriales</taxon>
        <taxon>Weeksellaceae</taxon>
        <taxon>Chryseobacterium group</taxon>
        <taxon>Chryseobacterium</taxon>
    </lineage>
</organism>
<dbReference type="Gene3D" id="1.10.10.10">
    <property type="entry name" value="Winged helix-like DNA-binding domain superfamily/Winged helix DNA-binding domain"/>
    <property type="match status" value="1"/>
</dbReference>
<dbReference type="EMBL" id="CP033932">
    <property type="protein sequence ID" value="AZB26166.1"/>
    <property type="molecule type" value="Genomic_DNA"/>
</dbReference>
<name>A0A3G6THT1_9FLAO</name>
<accession>A0A3G6THT1</accession>
<dbReference type="InterPro" id="IPR036388">
    <property type="entry name" value="WH-like_DNA-bd_sf"/>
</dbReference>
<sequence length="124" mass="14764">MQKSTPNYHQIYNDIINKKYPSRKEECRFLLNKENLSVLDIIELNRRIFGISDQRTEAFNQSHRSYNKSSILMMLDYQKKNKLTNSQLAKHFKLSRNTVTKWKRLFISMTGNACENCEVENILN</sequence>